<keyword evidence="3 5" id="KW-1133">Transmembrane helix</keyword>
<dbReference type="PANTHER" id="PTHR38480">
    <property type="entry name" value="SLR0254 PROTEIN"/>
    <property type="match status" value="1"/>
</dbReference>
<sequence length="259" mass="30773">MEQEQLQVKTPEYVSLQFQTAGLGSRATAAIIDYSILYFFQFLLFLLLFFVMIDPMISSDMSSWIFVFMIILLFVINFGYFIFSEYFWAGRTVGKRLLGIRVIQENGHRITFLSSIIRNFMRLIDSLPTAYLIGILLVFLHSKHKRLGDITAGTIVIHEHQRKKHNKVDKFIQEKGWSKEQLSIDHYQRQKIDYHDWQLLQTYCQRLITLSLDQKESLTQQVGRILLPKINREPDQLPIDQQEAMLFILYLHLREEWEY</sequence>
<dbReference type="OrthoDB" id="9787732at2"/>
<dbReference type="PANTHER" id="PTHR38480:SF1">
    <property type="entry name" value="SLR0254 PROTEIN"/>
    <property type="match status" value="1"/>
</dbReference>
<dbReference type="EMBL" id="APML01000042">
    <property type="protein sequence ID" value="ENH96440.1"/>
    <property type="molecule type" value="Genomic_DNA"/>
</dbReference>
<feature type="domain" description="RDD" evidence="6">
    <location>
        <begin position="20"/>
        <end position="153"/>
    </location>
</feature>
<keyword evidence="4 5" id="KW-0472">Membrane</keyword>
<dbReference type="AlphaFoldDB" id="N4WPP4"/>
<organism evidence="7 8">
    <name type="scientific">Gracilibacillus halophilus YIM-C55.5</name>
    <dbReference type="NCBI Taxonomy" id="1308866"/>
    <lineage>
        <taxon>Bacteria</taxon>
        <taxon>Bacillati</taxon>
        <taxon>Bacillota</taxon>
        <taxon>Bacilli</taxon>
        <taxon>Bacillales</taxon>
        <taxon>Bacillaceae</taxon>
        <taxon>Gracilibacillus</taxon>
    </lineage>
</organism>
<dbReference type="eggNOG" id="COG1714">
    <property type="taxonomic scope" value="Bacteria"/>
</dbReference>
<keyword evidence="2 5" id="KW-0812">Transmembrane</keyword>
<feature type="transmembrane region" description="Helical" evidence="5">
    <location>
        <begin position="120"/>
        <end position="140"/>
    </location>
</feature>
<dbReference type="GO" id="GO:0016020">
    <property type="term" value="C:membrane"/>
    <property type="evidence" value="ECO:0007669"/>
    <property type="project" value="UniProtKB-SubCell"/>
</dbReference>
<proteinExistence type="predicted"/>
<accession>N4WPP4</accession>
<name>N4WPP4_9BACI</name>
<dbReference type="STRING" id="1308866.J416_10521"/>
<evidence type="ECO:0000313" key="8">
    <source>
        <dbReference type="Proteomes" id="UP000012283"/>
    </source>
</evidence>
<evidence type="ECO:0000256" key="4">
    <source>
        <dbReference type="ARBA" id="ARBA00023136"/>
    </source>
</evidence>
<gene>
    <name evidence="7" type="ORF">J416_10521</name>
</gene>
<evidence type="ECO:0000256" key="3">
    <source>
        <dbReference type="ARBA" id="ARBA00022989"/>
    </source>
</evidence>
<dbReference type="InterPro" id="IPR010432">
    <property type="entry name" value="RDD"/>
</dbReference>
<keyword evidence="8" id="KW-1185">Reference proteome</keyword>
<comment type="caution">
    <text evidence="7">The sequence shown here is derived from an EMBL/GenBank/DDBJ whole genome shotgun (WGS) entry which is preliminary data.</text>
</comment>
<evidence type="ECO:0000256" key="2">
    <source>
        <dbReference type="ARBA" id="ARBA00022692"/>
    </source>
</evidence>
<dbReference type="Proteomes" id="UP000012283">
    <property type="component" value="Unassembled WGS sequence"/>
</dbReference>
<feature type="transmembrane region" description="Helical" evidence="5">
    <location>
        <begin position="31"/>
        <end position="52"/>
    </location>
</feature>
<evidence type="ECO:0000256" key="1">
    <source>
        <dbReference type="ARBA" id="ARBA00004141"/>
    </source>
</evidence>
<evidence type="ECO:0000256" key="5">
    <source>
        <dbReference type="SAM" id="Phobius"/>
    </source>
</evidence>
<evidence type="ECO:0000259" key="6">
    <source>
        <dbReference type="Pfam" id="PF06271"/>
    </source>
</evidence>
<evidence type="ECO:0000313" key="7">
    <source>
        <dbReference type="EMBL" id="ENH96440.1"/>
    </source>
</evidence>
<protein>
    <submittedName>
        <fullName evidence="7">RDD domain containing protein</fullName>
    </submittedName>
</protein>
<dbReference type="RefSeq" id="WP_003470059.1">
    <property type="nucleotide sequence ID" value="NZ_APML01000042.1"/>
</dbReference>
<reference evidence="7 8" key="1">
    <citation type="submission" date="2013-03" db="EMBL/GenBank/DDBJ databases">
        <title>Draft genome sequence of Gracibacillus halophilus YIM-C55.5, a moderately halophilic and thermophilic organism from the Xiaochaidamu salt lake.</title>
        <authorList>
            <person name="Sugumar T."/>
            <person name="Polireddy D.R."/>
            <person name="Antony A."/>
            <person name="Madhava Y.R."/>
            <person name="Sivakumar N."/>
        </authorList>
    </citation>
    <scope>NUCLEOTIDE SEQUENCE [LARGE SCALE GENOMIC DNA]</scope>
    <source>
        <strain evidence="7 8">YIM-C55.5</strain>
    </source>
</reference>
<comment type="subcellular location">
    <subcellularLocation>
        <location evidence="1">Membrane</location>
        <topology evidence="1">Multi-pass membrane protein</topology>
    </subcellularLocation>
</comment>
<dbReference type="PATRIC" id="fig|1308866.3.peg.2134"/>
<feature type="transmembrane region" description="Helical" evidence="5">
    <location>
        <begin position="64"/>
        <end position="83"/>
    </location>
</feature>
<dbReference type="Pfam" id="PF06271">
    <property type="entry name" value="RDD"/>
    <property type="match status" value="1"/>
</dbReference>